<evidence type="ECO:0000256" key="4">
    <source>
        <dbReference type="ARBA" id="ARBA00022989"/>
    </source>
</evidence>
<keyword evidence="4 6" id="KW-1133">Transmembrane helix</keyword>
<feature type="transmembrane region" description="Helical" evidence="6">
    <location>
        <begin position="64"/>
        <end position="85"/>
    </location>
</feature>
<evidence type="ECO:0008006" key="9">
    <source>
        <dbReference type="Google" id="ProtNLM"/>
    </source>
</evidence>
<proteinExistence type="predicted"/>
<comment type="caution">
    <text evidence="7">The sequence shown here is derived from an EMBL/GenBank/DDBJ whole genome shotgun (WGS) entry which is preliminary data.</text>
</comment>
<gene>
    <name evidence="7" type="ORF">DKG75_08535</name>
</gene>
<protein>
    <recommendedName>
        <fullName evidence="9">Caa(3)-type oxidase subunit IV</fullName>
    </recommendedName>
</protein>
<dbReference type="Proteomes" id="UP000246077">
    <property type="component" value="Unassembled WGS sequence"/>
</dbReference>
<keyword evidence="8" id="KW-1185">Reference proteome</keyword>
<organism evidence="7 8">
    <name type="scientific">Zavarzinia compransoris</name>
    <dbReference type="NCBI Taxonomy" id="1264899"/>
    <lineage>
        <taxon>Bacteria</taxon>
        <taxon>Pseudomonadati</taxon>
        <taxon>Pseudomonadota</taxon>
        <taxon>Alphaproteobacteria</taxon>
        <taxon>Rhodospirillales</taxon>
        <taxon>Zavarziniaceae</taxon>
        <taxon>Zavarzinia</taxon>
    </lineage>
</organism>
<evidence type="ECO:0000256" key="3">
    <source>
        <dbReference type="ARBA" id="ARBA00022692"/>
    </source>
</evidence>
<name>A0A317E5Z1_9PROT</name>
<evidence type="ECO:0000256" key="5">
    <source>
        <dbReference type="ARBA" id="ARBA00023136"/>
    </source>
</evidence>
<dbReference type="EMBL" id="QGLF01000002">
    <property type="protein sequence ID" value="PWR22427.1"/>
    <property type="molecule type" value="Genomic_DNA"/>
</dbReference>
<comment type="subcellular location">
    <subcellularLocation>
        <location evidence="1">Cell membrane</location>
        <topology evidence="1">Multi-pass membrane protein</topology>
    </subcellularLocation>
</comment>
<evidence type="ECO:0000256" key="6">
    <source>
        <dbReference type="SAM" id="Phobius"/>
    </source>
</evidence>
<accession>A0A317E5Z1</accession>
<feature type="transmembrane region" description="Helical" evidence="6">
    <location>
        <begin position="40"/>
        <end position="58"/>
    </location>
</feature>
<keyword evidence="5 6" id="KW-0472">Membrane</keyword>
<sequence>MRPGARARGPRHLLACRRRAVARHLPPSLSDLRACRMKELGIVWIVLAGLTGGTAWLFEHPGLAWSLPAIAGVAAVKAALVMHYFMDLRLAPWGLRLAAGLWLAAALAVMLSGGVTL</sequence>
<dbReference type="AlphaFoldDB" id="A0A317E5Z1"/>
<evidence type="ECO:0000313" key="7">
    <source>
        <dbReference type="EMBL" id="PWR22427.1"/>
    </source>
</evidence>
<keyword evidence="2" id="KW-1003">Cell membrane</keyword>
<dbReference type="Pfam" id="PF03626">
    <property type="entry name" value="COX4_pro"/>
    <property type="match status" value="1"/>
</dbReference>
<evidence type="ECO:0000256" key="1">
    <source>
        <dbReference type="ARBA" id="ARBA00004651"/>
    </source>
</evidence>
<evidence type="ECO:0000256" key="2">
    <source>
        <dbReference type="ARBA" id="ARBA00022475"/>
    </source>
</evidence>
<reference evidence="8" key="1">
    <citation type="submission" date="2018-05" db="EMBL/GenBank/DDBJ databases">
        <title>Zavarzinia sp. HR-AS.</title>
        <authorList>
            <person name="Lee Y."/>
            <person name="Jeon C.O."/>
        </authorList>
    </citation>
    <scope>NUCLEOTIDE SEQUENCE [LARGE SCALE GENOMIC DNA]</scope>
    <source>
        <strain evidence="8">DSM 1231</strain>
    </source>
</reference>
<dbReference type="InterPro" id="IPR005171">
    <property type="entry name" value="Cyt_c_oxidase_su4_prok"/>
</dbReference>
<feature type="transmembrane region" description="Helical" evidence="6">
    <location>
        <begin position="97"/>
        <end position="115"/>
    </location>
</feature>
<keyword evidence="3 6" id="KW-0812">Transmembrane</keyword>
<dbReference type="GO" id="GO:0005886">
    <property type="term" value="C:plasma membrane"/>
    <property type="evidence" value="ECO:0007669"/>
    <property type="project" value="UniProtKB-SubCell"/>
</dbReference>
<evidence type="ECO:0000313" key="8">
    <source>
        <dbReference type="Proteomes" id="UP000246077"/>
    </source>
</evidence>